<organism evidence="2 3">
    <name type="scientific">Euphydryas editha</name>
    <name type="common">Edith's checkerspot</name>
    <dbReference type="NCBI Taxonomy" id="104508"/>
    <lineage>
        <taxon>Eukaryota</taxon>
        <taxon>Metazoa</taxon>
        <taxon>Ecdysozoa</taxon>
        <taxon>Arthropoda</taxon>
        <taxon>Hexapoda</taxon>
        <taxon>Insecta</taxon>
        <taxon>Pterygota</taxon>
        <taxon>Neoptera</taxon>
        <taxon>Endopterygota</taxon>
        <taxon>Lepidoptera</taxon>
        <taxon>Glossata</taxon>
        <taxon>Ditrysia</taxon>
        <taxon>Papilionoidea</taxon>
        <taxon>Nymphalidae</taxon>
        <taxon>Nymphalinae</taxon>
        <taxon>Euphydryas</taxon>
    </lineage>
</organism>
<feature type="signal peptide" evidence="1">
    <location>
        <begin position="1"/>
        <end position="23"/>
    </location>
</feature>
<dbReference type="EMBL" id="CAKOGL010000029">
    <property type="protein sequence ID" value="CAH2106333.1"/>
    <property type="molecule type" value="Genomic_DNA"/>
</dbReference>
<keyword evidence="1" id="KW-0732">Signal</keyword>
<evidence type="ECO:0000313" key="2">
    <source>
        <dbReference type="EMBL" id="CAH2106333.1"/>
    </source>
</evidence>
<dbReference type="Proteomes" id="UP001153954">
    <property type="component" value="Unassembled WGS sequence"/>
</dbReference>
<feature type="chain" id="PRO_5043460055" evidence="1">
    <location>
        <begin position="24"/>
        <end position="87"/>
    </location>
</feature>
<name>A0AAU9V4W8_EUPED</name>
<gene>
    <name evidence="2" type="ORF">EEDITHA_LOCUS20479</name>
</gene>
<reference evidence="2" key="1">
    <citation type="submission" date="2022-03" db="EMBL/GenBank/DDBJ databases">
        <authorList>
            <person name="Tunstrom K."/>
        </authorList>
    </citation>
    <scope>NUCLEOTIDE SEQUENCE</scope>
</reference>
<proteinExistence type="predicted"/>
<protein>
    <submittedName>
        <fullName evidence="2">Uncharacterized protein</fullName>
    </submittedName>
</protein>
<evidence type="ECO:0000313" key="3">
    <source>
        <dbReference type="Proteomes" id="UP001153954"/>
    </source>
</evidence>
<sequence length="87" mass="9595">MAFSLTLAQSLHLVLLWDHELHATPDSHVRCGLIGSSMFDGPVGMTLCRIEENGQDLKPAPGTYVEVVVVNRIVKFPPGYDSDEEKD</sequence>
<dbReference type="AlphaFoldDB" id="A0AAU9V4W8"/>
<keyword evidence="3" id="KW-1185">Reference proteome</keyword>
<evidence type="ECO:0000256" key="1">
    <source>
        <dbReference type="SAM" id="SignalP"/>
    </source>
</evidence>
<accession>A0AAU9V4W8</accession>
<comment type="caution">
    <text evidence="2">The sequence shown here is derived from an EMBL/GenBank/DDBJ whole genome shotgun (WGS) entry which is preliminary data.</text>
</comment>